<dbReference type="RefSeq" id="WP_344487738.1">
    <property type="nucleotide sequence ID" value="NZ_BAAAQF010000010.1"/>
</dbReference>
<organism evidence="2 3">
    <name type="scientific">Glycomyces endophyticus</name>
    <dbReference type="NCBI Taxonomy" id="480996"/>
    <lineage>
        <taxon>Bacteria</taxon>
        <taxon>Bacillati</taxon>
        <taxon>Actinomycetota</taxon>
        <taxon>Actinomycetes</taxon>
        <taxon>Glycomycetales</taxon>
        <taxon>Glycomycetaceae</taxon>
        <taxon>Glycomyces</taxon>
    </lineage>
</organism>
<dbReference type="EMBL" id="BAAAQF010000010">
    <property type="protein sequence ID" value="GAA1680942.1"/>
    <property type="molecule type" value="Genomic_DNA"/>
</dbReference>
<dbReference type="Proteomes" id="UP001499851">
    <property type="component" value="Unassembled WGS sequence"/>
</dbReference>
<protein>
    <submittedName>
        <fullName evidence="2">Uncharacterized protein</fullName>
    </submittedName>
</protein>
<feature type="compositionally biased region" description="Low complexity" evidence="1">
    <location>
        <begin position="24"/>
        <end position="58"/>
    </location>
</feature>
<evidence type="ECO:0000256" key="1">
    <source>
        <dbReference type="SAM" id="MobiDB-lite"/>
    </source>
</evidence>
<proteinExistence type="predicted"/>
<sequence>MVLVVALVICALIIWIVIAAARTGKTSRGSGSAGYYSDGSSYSWSSSDSGSSNDCGPSDSGGGGGDSGGGGGCD</sequence>
<evidence type="ECO:0000313" key="2">
    <source>
        <dbReference type="EMBL" id="GAA1680942.1"/>
    </source>
</evidence>
<evidence type="ECO:0000313" key="3">
    <source>
        <dbReference type="Proteomes" id="UP001499851"/>
    </source>
</evidence>
<comment type="caution">
    <text evidence="2">The sequence shown here is derived from an EMBL/GenBank/DDBJ whole genome shotgun (WGS) entry which is preliminary data.</text>
</comment>
<reference evidence="3" key="1">
    <citation type="journal article" date="2019" name="Int. J. Syst. Evol. Microbiol.">
        <title>The Global Catalogue of Microorganisms (GCM) 10K type strain sequencing project: providing services to taxonomists for standard genome sequencing and annotation.</title>
        <authorList>
            <consortium name="The Broad Institute Genomics Platform"/>
            <consortium name="The Broad Institute Genome Sequencing Center for Infectious Disease"/>
            <person name="Wu L."/>
            <person name="Ma J."/>
        </authorList>
    </citation>
    <scope>NUCLEOTIDE SEQUENCE [LARGE SCALE GENOMIC DNA]</scope>
    <source>
        <strain evidence="3">JCM 16001</strain>
    </source>
</reference>
<feature type="region of interest" description="Disordered" evidence="1">
    <location>
        <begin position="24"/>
        <end position="74"/>
    </location>
</feature>
<name>A0ABP4T1V6_9ACTN</name>
<keyword evidence="3" id="KW-1185">Reference proteome</keyword>
<gene>
    <name evidence="2" type="ORF">GCM10009830_30050</name>
</gene>
<accession>A0ABP4T1V6</accession>
<feature type="compositionally biased region" description="Gly residues" evidence="1">
    <location>
        <begin position="59"/>
        <end position="74"/>
    </location>
</feature>